<evidence type="ECO:0000256" key="1">
    <source>
        <dbReference type="SAM" id="Phobius"/>
    </source>
</evidence>
<reference evidence="2" key="1">
    <citation type="submission" date="2014-05" db="EMBL/GenBank/DDBJ databases">
        <authorList>
            <person name="Chronopoulou M."/>
        </authorList>
    </citation>
    <scope>NUCLEOTIDE SEQUENCE</scope>
    <source>
        <tissue evidence="2">Whole organism</tissue>
    </source>
</reference>
<proteinExistence type="predicted"/>
<keyword evidence="1" id="KW-0812">Transmembrane</keyword>
<organism evidence="2">
    <name type="scientific">Lepeophtheirus salmonis</name>
    <name type="common">Salmon louse</name>
    <name type="synonym">Caligus salmonis</name>
    <dbReference type="NCBI Taxonomy" id="72036"/>
    <lineage>
        <taxon>Eukaryota</taxon>
        <taxon>Metazoa</taxon>
        <taxon>Ecdysozoa</taxon>
        <taxon>Arthropoda</taxon>
        <taxon>Crustacea</taxon>
        <taxon>Multicrustacea</taxon>
        <taxon>Hexanauplia</taxon>
        <taxon>Copepoda</taxon>
        <taxon>Siphonostomatoida</taxon>
        <taxon>Caligidae</taxon>
        <taxon>Lepeophtheirus</taxon>
    </lineage>
</organism>
<feature type="transmembrane region" description="Helical" evidence="1">
    <location>
        <begin position="20"/>
        <end position="42"/>
    </location>
</feature>
<dbReference type="EMBL" id="HACA01013328">
    <property type="protein sequence ID" value="CDW30689.1"/>
    <property type="molecule type" value="Transcribed_RNA"/>
</dbReference>
<protein>
    <submittedName>
        <fullName evidence="2">Uncharacterized protein</fullName>
    </submittedName>
</protein>
<dbReference type="EMBL" id="HACA01013329">
    <property type="protein sequence ID" value="CDW30690.1"/>
    <property type="molecule type" value="Transcribed_RNA"/>
</dbReference>
<accession>A0A0K2TZ91</accession>
<evidence type="ECO:0000313" key="2">
    <source>
        <dbReference type="EMBL" id="CDW30691.1"/>
    </source>
</evidence>
<dbReference type="EMBL" id="HACA01013327">
    <property type="protein sequence ID" value="CDW30688.1"/>
    <property type="molecule type" value="Transcribed_RNA"/>
</dbReference>
<keyword evidence="1" id="KW-0472">Membrane</keyword>
<dbReference type="EMBL" id="HACA01013330">
    <property type="protein sequence ID" value="CDW30691.1"/>
    <property type="molecule type" value="Transcribed_RNA"/>
</dbReference>
<dbReference type="AlphaFoldDB" id="A0A0K2TZ91"/>
<keyword evidence="1" id="KW-1133">Transmembrane helix</keyword>
<name>A0A0K2TZ91_LEPSM</name>
<sequence length="43" mass="4994">MPEYYICNGCKVYHCHLEDIIAGATSMIRVAKTLIFVIYILWT</sequence>